<dbReference type="SUPFAM" id="SSF56935">
    <property type="entry name" value="Porins"/>
    <property type="match status" value="1"/>
</dbReference>
<organism evidence="2 3">
    <name type="scientific">Parabacteroides goldsteinii DSM 19448 = WAL 12034</name>
    <dbReference type="NCBI Taxonomy" id="927665"/>
    <lineage>
        <taxon>Bacteria</taxon>
        <taxon>Pseudomonadati</taxon>
        <taxon>Bacteroidota</taxon>
        <taxon>Bacteroidia</taxon>
        <taxon>Bacteroidales</taxon>
        <taxon>Tannerellaceae</taxon>
        <taxon>Parabacteroides</taxon>
    </lineage>
</organism>
<feature type="signal peptide" evidence="1">
    <location>
        <begin position="1"/>
        <end position="20"/>
    </location>
</feature>
<dbReference type="InterPro" id="IPR023614">
    <property type="entry name" value="Porin_dom_sf"/>
</dbReference>
<dbReference type="Proteomes" id="UP000033047">
    <property type="component" value="Unassembled WGS sequence"/>
</dbReference>
<comment type="caution">
    <text evidence="2">The sequence shown here is derived from an EMBL/GenBank/DDBJ whole genome shotgun (WGS) entry which is preliminary data.</text>
</comment>
<dbReference type="STRING" id="927665.HMPREF1535_02478"/>
<evidence type="ECO:0000313" key="2">
    <source>
        <dbReference type="EMBL" id="KKB56502.1"/>
    </source>
</evidence>
<gene>
    <name evidence="2" type="ORF">HMPREF1535_02478</name>
</gene>
<dbReference type="EMBL" id="AQHV01000011">
    <property type="protein sequence ID" value="KKB56502.1"/>
    <property type="molecule type" value="Genomic_DNA"/>
</dbReference>
<evidence type="ECO:0008006" key="4">
    <source>
        <dbReference type="Google" id="ProtNLM"/>
    </source>
</evidence>
<dbReference type="RefSeq" id="WP_046146252.1">
    <property type="nucleotide sequence ID" value="NZ_KQ033912.1"/>
</dbReference>
<name>A0A0F5JG94_9BACT</name>
<evidence type="ECO:0000313" key="3">
    <source>
        <dbReference type="Proteomes" id="UP000033047"/>
    </source>
</evidence>
<protein>
    <recommendedName>
        <fullName evidence="4">Phosphate-selective porin O and P</fullName>
    </recommendedName>
</protein>
<accession>A0A0F5JG94</accession>
<proteinExistence type="predicted"/>
<evidence type="ECO:0000256" key="1">
    <source>
        <dbReference type="SAM" id="SignalP"/>
    </source>
</evidence>
<dbReference type="Gene3D" id="2.40.160.10">
    <property type="entry name" value="Porin"/>
    <property type="match status" value="1"/>
</dbReference>
<dbReference type="PATRIC" id="fig|927665.4.peg.2547"/>
<sequence>MKRLVNFLTLAICVCCPVLAQESEMNSTVKAKEVYDDYQKFRFGGYGEMAASYLDYDWNWTTANGTAKRNRGEISIPRFILAFDYKFSSKWVLSSEIEFEYGGTGAAREIEWKEENGEYETEIEKGGEVALEQFHISYLMNKHLNFRFGHMIVPVGLTNAHHEPLNFFGVYRPEGETTILPSTWHETGVALFGDLGNFDYELQLVSGLDPQAFRTENWAGKATQGAFEISNFTSPAFVARVNYNGVKAFQGLRVGASFYYDQMAKNGTKPTRNSKYKFPVTIFSADAQYKSVNNSLIARANIIYGNLEDSDALTSINNGSSNASGYPKSTVAKNAISYGGEVGYNIGSFCGKKAPKIYPFVRYEFYSPMYKMEKGGNVKVADKRLEKSLITAGLNYYALPNLVIKADYTHKIVGGGDYNSQNMASIGIAYIGWFIKK</sequence>
<feature type="chain" id="PRO_5002489894" description="Phosphate-selective porin O and P" evidence="1">
    <location>
        <begin position="21"/>
        <end position="437"/>
    </location>
</feature>
<dbReference type="HOGENOM" id="CLU_041653_1_0_10"/>
<keyword evidence="1" id="KW-0732">Signal</keyword>
<reference evidence="2 3" key="1">
    <citation type="submission" date="2013-04" db="EMBL/GenBank/DDBJ databases">
        <title>The Genome Sequence of Parabacteroides goldsteinii DSM 19448.</title>
        <authorList>
            <consortium name="The Broad Institute Genomics Platform"/>
            <person name="Earl A."/>
            <person name="Ward D."/>
            <person name="Feldgarden M."/>
            <person name="Gevers D."/>
            <person name="Martens E."/>
            <person name="Sakamoto M."/>
            <person name="Benno Y."/>
            <person name="Song Y."/>
            <person name="Liu C."/>
            <person name="Lee J."/>
            <person name="Bolanos M."/>
            <person name="Vaisanen M.L."/>
            <person name="Finegold S.M."/>
            <person name="Walker B."/>
            <person name="Young S."/>
            <person name="Zeng Q."/>
            <person name="Gargeya S."/>
            <person name="Fitzgerald M."/>
            <person name="Haas B."/>
            <person name="Abouelleil A."/>
            <person name="Allen A.W."/>
            <person name="Alvarado L."/>
            <person name="Arachchi H.M."/>
            <person name="Berlin A.M."/>
            <person name="Chapman S.B."/>
            <person name="Gainer-Dewar J."/>
            <person name="Goldberg J."/>
            <person name="Griggs A."/>
            <person name="Gujja S."/>
            <person name="Hansen M."/>
            <person name="Howarth C."/>
            <person name="Imamovic A."/>
            <person name="Ireland A."/>
            <person name="Larimer J."/>
            <person name="McCowan C."/>
            <person name="Murphy C."/>
            <person name="Pearson M."/>
            <person name="Poon T.W."/>
            <person name="Priest M."/>
            <person name="Roberts A."/>
            <person name="Saif S."/>
            <person name="Shea T."/>
            <person name="Sisk P."/>
            <person name="Sykes S."/>
            <person name="Wortman J."/>
            <person name="Nusbaum C."/>
            <person name="Birren B."/>
        </authorList>
    </citation>
    <scope>NUCLEOTIDE SEQUENCE [LARGE SCALE GENOMIC DNA]</scope>
    <source>
        <strain evidence="2 3">DSM 19448</strain>
    </source>
</reference>
<dbReference type="AlphaFoldDB" id="A0A0F5JG94"/>